<dbReference type="InterPro" id="IPR042301">
    <property type="entry name" value="GH115_sf"/>
</dbReference>
<keyword evidence="5" id="KW-1185">Reference proteome</keyword>
<comment type="caution">
    <text evidence="4">The sequence shown here is derived from an EMBL/GenBank/DDBJ whole genome shotgun (WGS) entry which is preliminary data.</text>
</comment>
<dbReference type="RefSeq" id="WP_251742197.1">
    <property type="nucleotide sequence ID" value="NZ_JBHUOJ010000010.1"/>
</dbReference>
<evidence type="ECO:0000313" key="5">
    <source>
        <dbReference type="Proteomes" id="UP001597438"/>
    </source>
</evidence>
<evidence type="ECO:0000256" key="2">
    <source>
        <dbReference type="SAM" id="Coils"/>
    </source>
</evidence>
<keyword evidence="2" id="KW-0175">Coiled coil</keyword>
<dbReference type="Pfam" id="PF17829">
    <property type="entry name" value="GH115_C"/>
    <property type="match status" value="1"/>
</dbReference>
<feature type="coiled-coil region" evidence="2">
    <location>
        <begin position="323"/>
        <end position="350"/>
    </location>
</feature>
<reference evidence="5" key="1">
    <citation type="journal article" date="2019" name="Int. J. Syst. Evol. Microbiol.">
        <title>The Global Catalogue of Microorganisms (GCM) 10K type strain sequencing project: providing services to taxonomists for standard genome sequencing and annotation.</title>
        <authorList>
            <consortium name="The Broad Institute Genomics Platform"/>
            <consortium name="The Broad Institute Genome Sequencing Center for Infectious Disease"/>
            <person name="Wu L."/>
            <person name="Ma J."/>
        </authorList>
    </citation>
    <scope>NUCLEOTIDE SEQUENCE [LARGE SCALE GENOMIC DNA]</scope>
    <source>
        <strain evidence="5">KCTC 52925</strain>
    </source>
</reference>
<dbReference type="InterPro" id="IPR029018">
    <property type="entry name" value="Hex-like_dom2"/>
</dbReference>
<evidence type="ECO:0000256" key="1">
    <source>
        <dbReference type="ARBA" id="ARBA00022801"/>
    </source>
</evidence>
<dbReference type="InterPro" id="IPR041437">
    <property type="entry name" value="GH115_C"/>
</dbReference>
<dbReference type="EMBL" id="JBHUOJ010000010">
    <property type="protein sequence ID" value="MFD2832784.1"/>
    <property type="molecule type" value="Genomic_DNA"/>
</dbReference>
<dbReference type="PANTHER" id="PTHR37842">
    <property type="match status" value="1"/>
</dbReference>
<dbReference type="Gene3D" id="2.60.120.1620">
    <property type="match status" value="1"/>
</dbReference>
<dbReference type="SUPFAM" id="SSF55545">
    <property type="entry name" value="beta-N-acetylhexosaminidase-like domain"/>
    <property type="match status" value="1"/>
</dbReference>
<evidence type="ECO:0000313" key="4">
    <source>
        <dbReference type="EMBL" id="MFD2832784.1"/>
    </source>
</evidence>
<accession>A0ABW5X4L4</accession>
<dbReference type="PANTHER" id="PTHR37842:SF2">
    <property type="entry name" value="GYLCOSYL HYDROLASE 115 C-TERMINAL DOMAIN-CONTAINING PROTEIN"/>
    <property type="match status" value="1"/>
</dbReference>
<evidence type="ECO:0000259" key="3">
    <source>
        <dbReference type="Pfam" id="PF17829"/>
    </source>
</evidence>
<protein>
    <submittedName>
        <fullName evidence="4">Glycosyl hydrolase 115 family protein</fullName>
    </submittedName>
</protein>
<dbReference type="InterPro" id="IPR031924">
    <property type="entry name" value="GH115"/>
</dbReference>
<feature type="domain" description="Gylcosyl hydrolase 115 C-terminal" evidence="3">
    <location>
        <begin position="782"/>
        <end position="944"/>
    </location>
</feature>
<gene>
    <name evidence="4" type="ORF">ACFSYS_05740</name>
</gene>
<sequence>MNKIFFILFLLFYLNNVQSQDILKTFQISSNNKASSILYDKTGSSLDSLTAYLLAEDIKKITGSHPKVITEKKDAKGDLIIIGNISSPVISEFIDLSKIPEKFKSQKESYLYKIIKNPSSNGKKTFIIAGTDPRGTAFGIFELSKNLGVSPWYWWADVPVEKKKEITIDVPDFYSEEPAVEYRGIFLNDEDWGLQPWAAKTFEPETGDIGPKTYAKIFELLLRLKANTIWPAMHPSTKAFFYYPGNAEMAEKYHIVVGSSHAEPMLRNNVDEWNKDSLGSFNYISNKENVNNYWEERVKETSNLDALYTVGMRGIHDSGMEGVESTEEAAEVLSNVIKNQRNLLKKYHQEYITEIPQAFTVYKEVLELYDSGMELPEDITIIWTDDNYGYIRRLSNAAERQRSGGGGVYYHASYWGRPHDYLWLSSTHPGLIREEMMKAFHTKSKKIWILNVGDIKPAEYNIQLFMDMAYNTSDFEDPSYVTEHMQDFYTSIFGKSSGKEIADLKLKYFNLAYERKPEFMGWSQTEPTTKINTTAYTPFSWGDEVNTRMDEYSKLAEKAQSIGSTIDSNLKDAYFELVEYPVKGAAFMNKKFLYRDLAIKYSGQNRLNSKKFSQFSSNSYDSIVALTEKYNTKILNGKWNGIIDMMPRRLPVYKNPEIDLNKNYNTPLASIAVENQKDGGIEIPSFYKNDTISHFFDIYLRSEKEANWSIKKPEWIETNKTAGTLVPSQASERIDIKVNWKKWNNAGNPEDSSIDLNLNNQKLSLTLKVVSYDLKPSEKNIFIEKNNVVSIYAENFTTKHDSEIFRWKKISGLGYSNSLMQAFPFVGEPIDTMQLACQAPYLEYEIHTENAVNSAKLVLNALPTHPLTNNHSVRIGIQWNDNPIQIIDFKTYGRSEEWKQNVLRNLARKELTVNVKKGKQTLKIYMIDQGVALDFIYLKTKSLSLPYSLLPETKL</sequence>
<proteinExistence type="predicted"/>
<dbReference type="Pfam" id="PF15979">
    <property type="entry name" value="Glyco_hydro_115"/>
    <property type="match status" value="1"/>
</dbReference>
<dbReference type="Proteomes" id="UP001597438">
    <property type="component" value="Unassembled WGS sequence"/>
</dbReference>
<dbReference type="GO" id="GO:0016787">
    <property type="term" value="F:hydrolase activity"/>
    <property type="evidence" value="ECO:0007669"/>
    <property type="project" value="UniProtKB-KW"/>
</dbReference>
<dbReference type="Gene3D" id="3.20.20.520">
    <property type="entry name" value="Glycosyl hydrolase family 115"/>
    <property type="match status" value="1"/>
</dbReference>
<keyword evidence="1 4" id="KW-0378">Hydrolase</keyword>
<dbReference type="Gene3D" id="1.20.58.2150">
    <property type="match status" value="1"/>
</dbReference>
<dbReference type="Gene3D" id="3.30.379.10">
    <property type="entry name" value="Chitobiase/beta-hexosaminidase domain 2-like"/>
    <property type="match status" value="1"/>
</dbReference>
<name>A0ABW5X4L4_9FLAO</name>
<organism evidence="4 5">
    <name type="scientific">Christiangramia antarctica</name>
    <dbReference type="NCBI Taxonomy" id="2058158"/>
    <lineage>
        <taxon>Bacteria</taxon>
        <taxon>Pseudomonadati</taxon>
        <taxon>Bacteroidota</taxon>
        <taxon>Flavobacteriia</taxon>
        <taxon>Flavobacteriales</taxon>
        <taxon>Flavobacteriaceae</taxon>
        <taxon>Christiangramia</taxon>
    </lineage>
</organism>